<organism evidence="2 3">
    <name type="scientific">Bradyrhizobium australiense</name>
    <dbReference type="NCBI Taxonomy" id="2721161"/>
    <lineage>
        <taxon>Bacteria</taxon>
        <taxon>Pseudomonadati</taxon>
        <taxon>Pseudomonadota</taxon>
        <taxon>Alphaproteobacteria</taxon>
        <taxon>Hyphomicrobiales</taxon>
        <taxon>Nitrobacteraceae</taxon>
        <taxon>Bradyrhizobium</taxon>
    </lineage>
</organism>
<evidence type="ECO:0000313" key="2">
    <source>
        <dbReference type="EMBL" id="NOJ38802.1"/>
    </source>
</evidence>
<keyword evidence="3" id="KW-1185">Reference proteome</keyword>
<feature type="chain" id="PRO_5031424608" description="Sulfur globule protein" evidence="1">
    <location>
        <begin position="25"/>
        <end position="82"/>
    </location>
</feature>
<proteinExistence type="predicted"/>
<dbReference type="Proteomes" id="UP000544122">
    <property type="component" value="Unassembled WGS sequence"/>
</dbReference>
<evidence type="ECO:0000313" key="3">
    <source>
        <dbReference type="Proteomes" id="UP000544122"/>
    </source>
</evidence>
<accession>A0A7Y4GNX3</accession>
<sequence>MRKFFYVLAALVTVAIGAPTAASAGGFGVYVGGDRDYYGDRYYGGPRFGFYEHDRGLHRGWYHRNYYGDRGVVIRRHYWDDY</sequence>
<gene>
    <name evidence="2" type="ORF">HCN58_04105</name>
</gene>
<keyword evidence="1" id="KW-0732">Signal</keyword>
<reference evidence="2 3" key="1">
    <citation type="submission" date="2020-03" db="EMBL/GenBank/DDBJ databases">
        <title>Bradyrhizobium diversity isolated from nodules of Indigofera sp.</title>
        <authorList>
            <person name="Klepa M."/>
            <person name="Helene L."/>
            <person name="Hungria M."/>
        </authorList>
    </citation>
    <scope>NUCLEOTIDE SEQUENCE [LARGE SCALE GENOMIC DNA]</scope>
    <source>
        <strain evidence="2 3">WSM 1791</strain>
    </source>
</reference>
<dbReference type="AlphaFoldDB" id="A0A7Y4GNX3"/>
<evidence type="ECO:0000256" key="1">
    <source>
        <dbReference type="SAM" id="SignalP"/>
    </source>
</evidence>
<dbReference type="RefSeq" id="WP_171578102.1">
    <property type="nucleotide sequence ID" value="NZ_JAAVLX010000002.1"/>
</dbReference>
<comment type="caution">
    <text evidence="2">The sequence shown here is derived from an EMBL/GenBank/DDBJ whole genome shotgun (WGS) entry which is preliminary data.</text>
</comment>
<protein>
    <recommendedName>
        <fullName evidence="4">Sulfur globule protein</fullName>
    </recommendedName>
</protein>
<dbReference type="EMBL" id="JAAVLX010000002">
    <property type="protein sequence ID" value="NOJ38802.1"/>
    <property type="molecule type" value="Genomic_DNA"/>
</dbReference>
<evidence type="ECO:0008006" key="4">
    <source>
        <dbReference type="Google" id="ProtNLM"/>
    </source>
</evidence>
<feature type="signal peptide" evidence="1">
    <location>
        <begin position="1"/>
        <end position="24"/>
    </location>
</feature>
<name>A0A7Y4GNX3_9BRAD</name>